<dbReference type="Pfam" id="PF02566">
    <property type="entry name" value="OsmC"/>
    <property type="match status" value="1"/>
</dbReference>
<dbReference type="InterPro" id="IPR036102">
    <property type="entry name" value="OsmC/Ohrsf"/>
</dbReference>
<proteinExistence type="predicted"/>
<dbReference type="Gene3D" id="3.30.300.20">
    <property type="match status" value="1"/>
</dbReference>
<dbReference type="OrthoDB" id="9781312at2"/>
<reference evidence="1 2" key="1">
    <citation type="submission" date="2016-10" db="EMBL/GenBank/DDBJ databases">
        <authorList>
            <person name="de Groot N.N."/>
        </authorList>
    </citation>
    <scope>NUCLEOTIDE SEQUENCE [LARGE SCALE GENOMIC DNA]</scope>
    <source>
        <strain evidence="1 2">MAR_2009_71</strain>
    </source>
</reference>
<evidence type="ECO:0000313" key="1">
    <source>
        <dbReference type="EMBL" id="SEC48303.1"/>
    </source>
</evidence>
<sequence>MNYSILATSQSKNDATIHVKESVIDFGTISKTTNTLPNPAELFLSSFAACMLKNVERFSMMMKFDYQKTSLEVSAVRLENPSRMNYIEYSLTIYSDDETINKSLLKKNIEKYGTIYNTIKQSCTITGSIKITATS</sequence>
<protein>
    <submittedName>
        <fullName evidence="1">Uncharacterized OsmC-related protein</fullName>
    </submittedName>
</protein>
<gene>
    <name evidence="1" type="ORF">SAMN05192540_3286</name>
</gene>
<dbReference type="EMBL" id="FNTB01000001">
    <property type="protein sequence ID" value="SEC48303.1"/>
    <property type="molecule type" value="Genomic_DNA"/>
</dbReference>
<organism evidence="1 2">
    <name type="scientific">Maribacter dokdonensis</name>
    <dbReference type="NCBI Taxonomy" id="320912"/>
    <lineage>
        <taxon>Bacteria</taxon>
        <taxon>Pseudomonadati</taxon>
        <taxon>Bacteroidota</taxon>
        <taxon>Flavobacteriia</taxon>
        <taxon>Flavobacteriales</taxon>
        <taxon>Flavobacteriaceae</taxon>
        <taxon>Maribacter</taxon>
    </lineage>
</organism>
<dbReference type="RefSeq" id="WP_074674119.1">
    <property type="nucleotide sequence ID" value="NZ_FNTB01000001.1"/>
</dbReference>
<accession>A0A1H4SVW0</accession>
<dbReference type="SUPFAM" id="SSF82784">
    <property type="entry name" value="OsmC-like"/>
    <property type="match status" value="1"/>
</dbReference>
<dbReference type="Proteomes" id="UP000183038">
    <property type="component" value="Unassembled WGS sequence"/>
</dbReference>
<evidence type="ECO:0000313" key="2">
    <source>
        <dbReference type="Proteomes" id="UP000183038"/>
    </source>
</evidence>
<dbReference type="AlphaFoldDB" id="A0A1H4SVW0"/>
<dbReference type="InterPro" id="IPR003718">
    <property type="entry name" value="OsmC/Ohr_fam"/>
</dbReference>
<dbReference type="InterPro" id="IPR015946">
    <property type="entry name" value="KH_dom-like_a/b"/>
</dbReference>
<name>A0A1H4SVW0_9FLAO</name>